<dbReference type="Proteomes" id="UP001464387">
    <property type="component" value="Unassembled WGS sequence"/>
</dbReference>
<gene>
    <name evidence="1" type="ORF">NKI33_14655</name>
</gene>
<evidence type="ECO:0000313" key="1">
    <source>
        <dbReference type="EMBL" id="MER8934204.1"/>
    </source>
</evidence>
<organism evidence="1 2">
    <name type="scientific">Mesorhizobium opportunistum</name>
    <dbReference type="NCBI Taxonomy" id="593909"/>
    <lineage>
        <taxon>Bacteria</taxon>
        <taxon>Pseudomonadati</taxon>
        <taxon>Pseudomonadota</taxon>
        <taxon>Alphaproteobacteria</taxon>
        <taxon>Hyphomicrobiales</taxon>
        <taxon>Phyllobacteriaceae</taxon>
        <taxon>Mesorhizobium</taxon>
    </lineage>
</organism>
<protein>
    <submittedName>
        <fullName evidence="1">Uncharacterized protein</fullName>
    </submittedName>
</protein>
<reference evidence="1 2" key="1">
    <citation type="journal article" date="2024" name="Proc. Natl. Acad. Sci. U.S.A.">
        <title>The evolutionary genomics of adaptation to stress in wild rhizobium bacteria.</title>
        <authorList>
            <person name="Kehlet-Delgado H."/>
            <person name="Montoya A.P."/>
            <person name="Jensen K.T."/>
            <person name="Wendlandt C.E."/>
            <person name="Dexheimer C."/>
            <person name="Roberts M."/>
            <person name="Torres Martinez L."/>
            <person name="Friesen M.L."/>
            <person name="Griffitts J.S."/>
            <person name="Porter S.S."/>
        </authorList>
    </citation>
    <scope>NUCLEOTIDE SEQUENCE [LARGE SCALE GENOMIC DNA]</scope>
    <source>
        <strain evidence="1 2">M0729</strain>
    </source>
</reference>
<dbReference type="EMBL" id="JAMYPJ010000018">
    <property type="protein sequence ID" value="MER8934204.1"/>
    <property type="molecule type" value="Genomic_DNA"/>
</dbReference>
<comment type="caution">
    <text evidence="1">The sequence shown here is derived from an EMBL/GenBank/DDBJ whole genome shotgun (WGS) entry which is preliminary data.</text>
</comment>
<evidence type="ECO:0000313" key="2">
    <source>
        <dbReference type="Proteomes" id="UP001464387"/>
    </source>
</evidence>
<accession>A0ABV1YGF0</accession>
<name>A0ABV1YGF0_9HYPH</name>
<proteinExistence type="predicted"/>
<sequence length="124" mass="14176">MVPTHVEIAQTVIETSYRLRHHSLAGTAAFRRDMDQSRKAIKASRELLKRLRGRDRALDWEGADPAPVVISAFDADILRSAFRELVRETNLPECQWRDIAASLVYEYTGCERVEACLVDWMTGK</sequence>
<keyword evidence="2" id="KW-1185">Reference proteome</keyword>
<dbReference type="RefSeq" id="WP_287272566.1">
    <property type="nucleotide sequence ID" value="NZ_JAMYMY010000021.1"/>
</dbReference>